<dbReference type="FunFam" id="3.40.50.620:FF:000003">
    <property type="entry name" value="Leucine--tRNA ligase"/>
    <property type="match status" value="1"/>
</dbReference>
<evidence type="ECO:0000259" key="15">
    <source>
        <dbReference type="Pfam" id="PF09334"/>
    </source>
</evidence>
<feature type="compositionally biased region" description="Low complexity" evidence="12">
    <location>
        <begin position="16"/>
        <end position="45"/>
    </location>
</feature>
<dbReference type="EMBL" id="KE346364">
    <property type="protein sequence ID" value="KJE93114.1"/>
    <property type="molecule type" value="Genomic_DNA"/>
</dbReference>
<evidence type="ECO:0000313" key="17">
    <source>
        <dbReference type="EMBL" id="KJE93114.1"/>
    </source>
</evidence>
<dbReference type="eggNOG" id="KOG0435">
    <property type="taxonomic scope" value="Eukaryota"/>
</dbReference>
<evidence type="ECO:0000256" key="8">
    <source>
        <dbReference type="ARBA" id="ARBA00023146"/>
    </source>
</evidence>
<dbReference type="GO" id="GO:0004823">
    <property type="term" value="F:leucine-tRNA ligase activity"/>
    <property type="evidence" value="ECO:0007669"/>
    <property type="project" value="UniProtKB-EC"/>
</dbReference>
<feature type="region of interest" description="Disordered" evidence="12">
    <location>
        <begin position="64"/>
        <end position="115"/>
    </location>
</feature>
<dbReference type="Pfam" id="PF08264">
    <property type="entry name" value="Anticodon_1"/>
    <property type="match status" value="1"/>
</dbReference>
<dbReference type="FunFam" id="3.40.50.620:FF:000100">
    <property type="entry name" value="probable leucine--tRNA ligase, mitochondrial"/>
    <property type="match status" value="1"/>
</dbReference>
<dbReference type="InterPro" id="IPR002302">
    <property type="entry name" value="Leu-tRNA-ligase"/>
</dbReference>
<keyword evidence="4 11" id="KW-0436">Ligase</keyword>
<dbReference type="InParanoid" id="A0A0D2X2T4"/>
<name>A0A0D2X2T4_CAPO3</name>
<dbReference type="CDD" id="cd00812">
    <property type="entry name" value="LeuRS_core"/>
    <property type="match status" value="1"/>
</dbReference>
<dbReference type="NCBIfam" id="TIGR00396">
    <property type="entry name" value="leuS_bact"/>
    <property type="match status" value="1"/>
</dbReference>
<dbReference type="GO" id="GO:0005759">
    <property type="term" value="C:mitochondrial matrix"/>
    <property type="evidence" value="ECO:0007669"/>
    <property type="project" value="UniProtKB-SubCell"/>
</dbReference>
<dbReference type="InterPro" id="IPR025709">
    <property type="entry name" value="Leu_tRNA-synth_edit"/>
</dbReference>
<dbReference type="InterPro" id="IPR009008">
    <property type="entry name" value="Val/Leu/Ile-tRNA-synth_edit"/>
</dbReference>
<dbReference type="InterPro" id="IPR013155">
    <property type="entry name" value="M/V/L/I-tRNA-synth_anticd-bd"/>
</dbReference>
<dbReference type="Pfam" id="PF13603">
    <property type="entry name" value="tRNA-synt_1_2"/>
    <property type="match status" value="1"/>
</dbReference>
<evidence type="ECO:0000256" key="3">
    <source>
        <dbReference type="ARBA" id="ARBA00013164"/>
    </source>
</evidence>
<accession>A0A0D2X2T4</accession>
<dbReference type="InterPro" id="IPR001412">
    <property type="entry name" value="aa-tRNA-synth_I_CS"/>
</dbReference>
<comment type="subcellular location">
    <subcellularLocation>
        <location evidence="1">Mitochondrion matrix</location>
    </subcellularLocation>
</comment>
<dbReference type="Proteomes" id="UP000008743">
    <property type="component" value="Unassembled WGS sequence"/>
</dbReference>
<evidence type="ECO:0000256" key="10">
    <source>
        <dbReference type="ARBA" id="ARBA00047469"/>
    </source>
</evidence>
<evidence type="ECO:0000256" key="7">
    <source>
        <dbReference type="ARBA" id="ARBA00022917"/>
    </source>
</evidence>
<evidence type="ECO:0000259" key="14">
    <source>
        <dbReference type="Pfam" id="PF08264"/>
    </source>
</evidence>
<dbReference type="OrthoDB" id="15954at2759"/>
<evidence type="ECO:0000256" key="1">
    <source>
        <dbReference type="ARBA" id="ARBA00004305"/>
    </source>
</evidence>
<feature type="domain" description="Aminoacyl-tRNA synthetase class Ia" evidence="13">
    <location>
        <begin position="669"/>
        <end position="709"/>
    </location>
</feature>
<feature type="domain" description="Aminoacyl-tRNA synthetase class Ia" evidence="13">
    <location>
        <begin position="474"/>
        <end position="632"/>
    </location>
</feature>
<organism evidence="17 18">
    <name type="scientific">Capsaspora owczarzaki (strain ATCC 30864)</name>
    <dbReference type="NCBI Taxonomy" id="595528"/>
    <lineage>
        <taxon>Eukaryota</taxon>
        <taxon>Filasterea</taxon>
        <taxon>Capsaspora</taxon>
    </lineage>
</organism>
<feature type="domain" description="Methionyl/Valyl/Leucyl/Isoleucyl-tRNA synthetase anticodon-binding" evidence="14">
    <location>
        <begin position="758"/>
        <end position="882"/>
    </location>
</feature>
<evidence type="ECO:0000313" key="18">
    <source>
        <dbReference type="Proteomes" id="UP000008743"/>
    </source>
</evidence>
<dbReference type="HAMAP" id="MF_00049_B">
    <property type="entry name" value="Leu_tRNA_synth_B"/>
    <property type="match status" value="1"/>
</dbReference>
<sequence length="926" mass="101321">MHGRSIAKTAATREYSSTSTGLDPSSGSTSTSIGTGTGTSGAHHTSGQLLEWEAKWHARWAAQPNALPSNTGSGSGSALSQSSTTTTKTSHGSGLPLQESSRPAHESSGLTAASSSADSNKRYILAMFPYPSGHLHMGHVRVYTLSDCLARFHAMNGRQVLHPMGWDAFGLPAENAAIERGVAPGEWTIKNIEYMRKQLQRLGMAFDWSKEVTTCAPDYYRWTQWIFLRLLKAGLAYRKNAVVNWDPVDQTVLANEQVDENGRSWRSGAVVEQKLLNQWFFKISAFSNELLEGLDQLAWPESVKQMQRNWIGKSTGASFTFRFASSEQAPLQVFTTRPDTLFGVTFVALAADHPVTQQRLTELGVTLAANTQGLDLKLNVLHPITGKPIPVYYGSYVLSDYGTGAVMGVPAHDERDATFASAMSLPTIPVIIAETGTLENSGEFTGLPAKEAAAAIVAKAETTGSGSIRTEFRLRDWLVSRQRYWGAPIPVIHCPKCEVVPVPEHDLPVVLPTDAKFSGRGGSPLKTVASWMHVNCPSCGGPATRDADTMDTFVDSSWYFARFTDPHNTTAPFDTEAANKAMPTDIYVGGVEHAILHLLYARFLTRFFVKEGLLKKEASEPFQRLLTQGMVQGKTFKSAVSGKYLLPTELDSEQKLELQTGVAPKVVYEKMSKSKYNGVDPQTMIDRYGADVLRIFTLFKAPPEMALEWDENAIAGSRRWVNRVIELVETVRQVPREGTPSSVSDADSEVLDQLVFTTNATIKSITNSFEHTFAFNTAVSDLMKLSNTIKDVPARLHTQPQYTHAVTTVVQLMAPIAPVVASELFERLSHTQQSAASPETARDVFSAGWPVANDMQLKPKTMSLVVQIRGKVRLTLKLPARLVEDHSALKSAVLADAQVQKLLANAKLTGSESFVAPRGNLINFVQ</sequence>
<dbReference type="PhylomeDB" id="A0A0D2X2T4"/>
<comment type="catalytic activity">
    <reaction evidence="10">
        <text>tRNA(Leu) + L-leucine + ATP = L-leucyl-tRNA(Leu) + AMP + diphosphate</text>
        <dbReference type="Rhea" id="RHEA:11688"/>
        <dbReference type="Rhea" id="RHEA-COMP:9613"/>
        <dbReference type="Rhea" id="RHEA-COMP:9622"/>
        <dbReference type="ChEBI" id="CHEBI:30616"/>
        <dbReference type="ChEBI" id="CHEBI:33019"/>
        <dbReference type="ChEBI" id="CHEBI:57427"/>
        <dbReference type="ChEBI" id="CHEBI:78442"/>
        <dbReference type="ChEBI" id="CHEBI:78494"/>
        <dbReference type="ChEBI" id="CHEBI:456215"/>
        <dbReference type="EC" id="6.1.1.4"/>
    </reaction>
</comment>
<dbReference type="FunCoup" id="A0A0D2X2T4">
    <property type="interactions" value="239"/>
</dbReference>
<dbReference type="CDD" id="cd07958">
    <property type="entry name" value="Anticodon_Ia_Leu_BEm"/>
    <property type="match status" value="1"/>
</dbReference>
<dbReference type="EC" id="6.1.1.4" evidence="3"/>
<dbReference type="PRINTS" id="PR00985">
    <property type="entry name" value="TRNASYNTHLEU"/>
</dbReference>
<dbReference type="GO" id="GO:0006429">
    <property type="term" value="P:leucyl-tRNA aminoacylation"/>
    <property type="evidence" value="ECO:0007669"/>
    <property type="project" value="InterPro"/>
</dbReference>
<dbReference type="Pfam" id="PF00133">
    <property type="entry name" value="tRNA-synt_1"/>
    <property type="match status" value="2"/>
</dbReference>
<dbReference type="GO" id="GO:0002161">
    <property type="term" value="F:aminoacyl-tRNA deacylase activity"/>
    <property type="evidence" value="ECO:0007669"/>
    <property type="project" value="InterPro"/>
</dbReference>
<protein>
    <recommendedName>
        <fullName evidence="3">leucine--tRNA ligase</fullName>
        <ecNumber evidence="3">6.1.1.4</ecNumber>
    </recommendedName>
    <alternativeName>
        <fullName evidence="9">Leucyl-tRNA synthetase</fullName>
    </alternativeName>
</protein>
<dbReference type="FunFam" id="1.10.730.10:FF:000002">
    <property type="entry name" value="Leucine--tRNA ligase"/>
    <property type="match status" value="1"/>
</dbReference>
<dbReference type="InterPro" id="IPR014729">
    <property type="entry name" value="Rossmann-like_a/b/a_fold"/>
</dbReference>
<keyword evidence="7 11" id="KW-0648">Protein biosynthesis</keyword>
<evidence type="ECO:0000256" key="4">
    <source>
        <dbReference type="ARBA" id="ARBA00022598"/>
    </source>
</evidence>
<feature type="region of interest" description="Disordered" evidence="12">
    <location>
        <begin position="1"/>
        <end position="45"/>
    </location>
</feature>
<evidence type="ECO:0000259" key="13">
    <source>
        <dbReference type="Pfam" id="PF00133"/>
    </source>
</evidence>
<keyword evidence="5 11" id="KW-0547">Nucleotide-binding</keyword>
<keyword evidence="6 11" id="KW-0067">ATP-binding</keyword>
<evidence type="ECO:0000256" key="9">
    <source>
        <dbReference type="ARBA" id="ARBA00030520"/>
    </source>
</evidence>
<dbReference type="InterPro" id="IPR015413">
    <property type="entry name" value="Methionyl/Leucyl_tRNA_Synth"/>
</dbReference>
<dbReference type="Pfam" id="PF09334">
    <property type="entry name" value="tRNA-synt_1g"/>
    <property type="match status" value="1"/>
</dbReference>
<comment type="similarity">
    <text evidence="2 11">Belongs to the class-I aminoacyl-tRNA synthetase family.</text>
</comment>
<evidence type="ECO:0000256" key="11">
    <source>
        <dbReference type="RuleBase" id="RU363035"/>
    </source>
</evidence>
<dbReference type="Gene3D" id="3.40.50.620">
    <property type="entry name" value="HUPs"/>
    <property type="match status" value="2"/>
</dbReference>
<evidence type="ECO:0000256" key="5">
    <source>
        <dbReference type="ARBA" id="ARBA00022741"/>
    </source>
</evidence>
<dbReference type="Gene3D" id="1.10.730.10">
    <property type="entry name" value="Isoleucyl-tRNA Synthetase, Domain 1"/>
    <property type="match status" value="1"/>
</dbReference>
<dbReference type="STRING" id="595528.A0A0D2X2T4"/>
<dbReference type="PANTHER" id="PTHR43740">
    <property type="entry name" value="LEUCYL-TRNA SYNTHETASE"/>
    <property type="match status" value="1"/>
</dbReference>
<dbReference type="SUPFAM" id="SSF50677">
    <property type="entry name" value="ValRS/IleRS/LeuRS editing domain"/>
    <property type="match status" value="1"/>
</dbReference>
<evidence type="ECO:0000256" key="12">
    <source>
        <dbReference type="SAM" id="MobiDB-lite"/>
    </source>
</evidence>
<feature type="compositionally biased region" description="Low complexity" evidence="12">
    <location>
        <begin position="76"/>
        <end position="94"/>
    </location>
</feature>
<dbReference type="SUPFAM" id="SSF47323">
    <property type="entry name" value="Anticodon-binding domain of a subclass of class I aminoacyl-tRNA synthetases"/>
    <property type="match status" value="1"/>
</dbReference>
<dbReference type="RefSeq" id="XP_004363679.2">
    <property type="nucleotide sequence ID" value="XM_004363622.2"/>
</dbReference>
<proteinExistence type="inferred from homology"/>
<keyword evidence="8 11" id="KW-0030">Aminoacyl-tRNA synthetase</keyword>
<evidence type="ECO:0000256" key="6">
    <source>
        <dbReference type="ARBA" id="ARBA00022840"/>
    </source>
</evidence>
<dbReference type="SUPFAM" id="SSF52374">
    <property type="entry name" value="Nucleotidylyl transferase"/>
    <property type="match status" value="1"/>
</dbReference>
<dbReference type="PANTHER" id="PTHR43740:SF2">
    <property type="entry name" value="LEUCINE--TRNA LIGASE, MITOCHONDRIAL"/>
    <property type="match status" value="1"/>
</dbReference>
<evidence type="ECO:0000256" key="2">
    <source>
        <dbReference type="ARBA" id="ARBA00005594"/>
    </source>
</evidence>
<feature type="domain" description="Leucyl-tRNA synthetase editing" evidence="16">
    <location>
        <begin position="308"/>
        <end position="460"/>
    </location>
</feature>
<dbReference type="PROSITE" id="PS00178">
    <property type="entry name" value="AA_TRNA_LIGASE_I"/>
    <property type="match status" value="1"/>
</dbReference>
<feature type="domain" description="Methionyl/Leucyl tRNA synthetase" evidence="15">
    <location>
        <begin position="123"/>
        <end position="259"/>
    </location>
</feature>
<dbReference type="GO" id="GO:0005524">
    <property type="term" value="F:ATP binding"/>
    <property type="evidence" value="ECO:0007669"/>
    <property type="project" value="UniProtKB-KW"/>
</dbReference>
<dbReference type="GO" id="GO:0032543">
    <property type="term" value="P:mitochondrial translation"/>
    <property type="evidence" value="ECO:0007669"/>
    <property type="project" value="TreeGrafter"/>
</dbReference>
<keyword evidence="18" id="KW-1185">Reference proteome</keyword>
<evidence type="ECO:0000259" key="16">
    <source>
        <dbReference type="Pfam" id="PF13603"/>
    </source>
</evidence>
<dbReference type="AlphaFoldDB" id="A0A0D2X2T4"/>
<reference evidence="18" key="1">
    <citation type="submission" date="2011-02" db="EMBL/GenBank/DDBJ databases">
        <title>The Genome Sequence of Capsaspora owczarzaki ATCC 30864.</title>
        <authorList>
            <person name="Russ C."/>
            <person name="Cuomo C."/>
            <person name="Burger G."/>
            <person name="Gray M.W."/>
            <person name="Holland P.W.H."/>
            <person name="King N."/>
            <person name="Lang F.B.F."/>
            <person name="Roger A.J."/>
            <person name="Ruiz-Trillo I."/>
            <person name="Young S.K."/>
            <person name="Zeng Q."/>
            <person name="Gargeya S."/>
            <person name="Alvarado L."/>
            <person name="Berlin A."/>
            <person name="Chapman S.B."/>
            <person name="Chen Z."/>
            <person name="Freedman E."/>
            <person name="Gellesch M."/>
            <person name="Goldberg J."/>
            <person name="Griggs A."/>
            <person name="Gujja S."/>
            <person name="Heilman E."/>
            <person name="Heiman D."/>
            <person name="Howarth C."/>
            <person name="Mehta T."/>
            <person name="Neiman D."/>
            <person name="Pearson M."/>
            <person name="Roberts A."/>
            <person name="Saif S."/>
            <person name="Shea T."/>
            <person name="Shenoy N."/>
            <person name="Sisk P."/>
            <person name="Stolte C."/>
            <person name="Sykes S."/>
            <person name="White J."/>
            <person name="Yandava C."/>
            <person name="Haas B."/>
            <person name="Nusbaum C."/>
            <person name="Birren B."/>
        </authorList>
    </citation>
    <scope>NUCLEOTIDE SEQUENCE</scope>
    <source>
        <strain evidence="18">ATCC 30864</strain>
    </source>
</reference>
<dbReference type="InterPro" id="IPR009080">
    <property type="entry name" value="tRNAsynth_Ia_anticodon-bd"/>
</dbReference>
<dbReference type="InterPro" id="IPR002300">
    <property type="entry name" value="aa-tRNA-synth_Ia"/>
</dbReference>
<gene>
    <name evidence="17" type="ORF">CAOG_003951</name>
</gene>